<dbReference type="SUPFAM" id="SSF56752">
    <property type="entry name" value="D-aminoacid aminotransferase-like PLP-dependent enzymes"/>
    <property type="match status" value="1"/>
</dbReference>
<dbReference type="Gene3D" id="3.20.10.10">
    <property type="entry name" value="D-amino Acid Aminotransferase, subunit A, domain 2"/>
    <property type="match status" value="1"/>
</dbReference>
<gene>
    <name evidence="1" type="ORF">ACRB68_31170</name>
</gene>
<evidence type="ECO:0008006" key="3">
    <source>
        <dbReference type="Google" id="ProtNLM"/>
    </source>
</evidence>
<reference evidence="1 2" key="1">
    <citation type="submission" date="2019-10" db="EMBL/GenBank/DDBJ databases">
        <title>Actinomadura rubteroloni sp. nov. and Actinomadura macrotermitis sp. nov., isolated from the gut of fungus growing-termite Macrotermes natalensis.</title>
        <authorList>
            <person name="Benndorf R."/>
            <person name="Martin K."/>
            <person name="Kuefner M."/>
            <person name="De Beer W."/>
            <person name="Kaster A.-K."/>
            <person name="Vollmers J."/>
            <person name="Poulsen M."/>
            <person name="Beemelmanns C."/>
        </authorList>
    </citation>
    <scope>NUCLEOTIDE SEQUENCE [LARGE SCALE GENOMIC DNA]</scope>
    <source>
        <strain evidence="1 2">RB68</strain>
    </source>
</reference>
<evidence type="ECO:0000313" key="2">
    <source>
        <dbReference type="Proteomes" id="UP000487268"/>
    </source>
</evidence>
<dbReference type="Proteomes" id="UP000487268">
    <property type="component" value="Unassembled WGS sequence"/>
</dbReference>
<dbReference type="InterPro" id="IPR036038">
    <property type="entry name" value="Aminotransferase-like"/>
</dbReference>
<dbReference type="RefSeq" id="WP_153533176.1">
    <property type="nucleotide sequence ID" value="NZ_WEGH01000002.1"/>
</dbReference>
<name>A0A7K0BWJ5_9ACTN</name>
<proteinExistence type="predicted"/>
<sequence length="266" mass="28866">MTTRARRLVWRGDTGAFATASAGGPALVVDSWLVSDGLVRGLDLHRERFVRACAALAGVRTETTGAFFTAAVEELPRSGDWFPRVEYAPAGTTGDAAAGAFRLWIRPAPQRGSFVRMWVPEEADQRRHPAVKGPDLPYLLALRDRALAAGADEALLLGPGGQVLEGTTTSLLWWRGDKLCMPPDEAPALHGVTRRLIRAIAGNLWCPVGFEYVTLADLDGVEVWTVNALHGIRPVSAWAQTALRAPAPTDRLHHWRRLLTATSAPI</sequence>
<dbReference type="EMBL" id="WEGH01000002">
    <property type="protein sequence ID" value="MQY05054.1"/>
    <property type="molecule type" value="Genomic_DNA"/>
</dbReference>
<dbReference type="Pfam" id="PF01063">
    <property type="entry name" value="Aminotran_4"/>
    <property type="match status" value="1"/>
</dbReference>
<evidence type="ECO:0000313" key="1">
    <source>
        <dbReference type="EMBL" id="MQY05054.1"/>
    </source>
</evidence>
<dbReference type="OrthoDB" id="8912228at2"/>
<dbReference type="InterPro" id="IPR001544">
    <property type="entry name" value="Aminotrans_IV"/>
</dbReference>
<accession>A0A7K0BWJ5</accession>
<keyword evidence="2" id="KW-1185">Reference proteome</keyword>
<comment type="caution">
    <text evidence="1">The sequence shown here is derived from an EMBL/GenBank/DDBJ whole genome shotgun (WGS) entry which is preliminary data.</text>
</comment>
<dbReference type="GO" id="GO:0003824">
    <property type="term" value="F:catalytic activity"/>
    <property type="evidence" value="ECO:0007669"/>
    <property type="project" value="InterPro"/>
</dbReference>
<dbReference type="AlphaFoldDB" id="A0A7K0BWJ5"/>
<dbReference type="InterPro" id="IPR043132">
    <property type="entry name" value="BCAT-like_C"/>
</dbReference>
<protein>
    <recommendedName>
        <fullName evidence="3">Branched-chain amino acid aminotransferase/4-amino-4-deoxychorismate lyase</fullName>
    </recommendedName>
</protein>
<organism evidence="1 2">
    <name type="scientific">Actinomadura macrotermitis</name>
    <dbReference type="NCBI Taxonomy" id="2585200"/>
    <lineage>
        <taxon>Bacteria</taxon>
        <taxon>Bacillati</taxon>
        <taxon>Actinomycetota</taxon>
        <taxon>Actinomycetes</taxon>
        <taxon>Streptosporangiales</taxon>
        <taxon>Thermomonosporaceae</taxon>
        <taxon>Actinomadura</taxon>
    </lineage>
</organism>